<feature type="chain" id="PRO_5036504131" evidence="1">
    <location>
        <begin position="31"/>
        <end position="74"/>
    </location>
</feature>
<dbReference type="Proteomes" id="UP000887116">
    <property type="component" value="Unassembled WGS sequence"/>
</dbReference>
<dbReference type="EMBL" id="BMAO01033696">
    <property type="protein sequence ID" value="GFQ91172.1"/>
    <property type="molecule type" value="Genomic_DNA"/>
</dbReference>
<protein>
    <submittedName>
        <fullName evidence="2">Uncharacterized protein</fullName>
    </submittedName>
</protein>
<dbReference type="OrthoDB" id="6434991at2759"/>
<keyword evidence="1" id="KW-0732">Signal</keyword>
<feature type="signal peptide" evidence="1">
    <location>
        <begin position="1"/>
        <end position="30"/>
    </location>
</feature>
<proteinExistence type="predicted"/>
<sequence>MLICSQYPPTDMFPLVIVLCFIPLFHSGLCDDDCAPSFADTCFTGVSSDLKYMLNLNKMVAINVSIAAVHDLCL</sequence>
<comment type="caution">
    <text evidence="2">The sequence shown here is derived from an EMBL/GenBank/DDBJ whole genome shotgun (WGS) entry which is preliminary data.</text>
</comment>
<gene>
    <name evidence="2" type="ORF">TNCT_426411</name>
</gene>
<keyword evidence="3" id="KW-1185">Reference proteome</keyword>
<organism evidence="2 3">
    <name type="scientific">Trichonephila clavata</name>
    <name type="common">Joro spider</name>
    <name type="synonym">Nephila clavata</name>
    <dbReference type="NCBI Taxonomy" id="2740835"/>
    <lineage>
        <taxon>Eukaryota</taxon>
        <taxon>Metazoa</taxon>
        <taxon>Ecdysozoa</taxon>
        <taxon>Arthropoda</taxon>
        <taxon>Chelicerata</taxon>
        <taxon>Arachnida</taxon>
        <taxon>Araneae</taxon>
        <taxon>Araneomorphae</taxon>
        <taxon>Entelegynae</taxon>
        <taxon>Araneoidea</taxon>
        <taxon>Nephilidae</taxon>
        <taxon>Trichonephila</taxon>
    </lineage>
</organism>
<evidence type="ECO:0000313" key="3">
    <source>
        <dbReference type="Proteomes" id="UP000887116"/>
    </source>
</evidence>
<evidence type="ECO:0000256" key="1">
    <source>
        <dbReference type="SAM" id="SignalP"/>
    </source>
</evidence>
<accession>A0A8X6IBA8</accession>
<reference evidence="2" key="1">
    <citation type="submission" date="2020-07" db="EMBL/GenBank/DDBJ databases">
        <title>Multicomponent nature underlies the extraordinary mechanical properties of spider dragline silk.</title>
        <authorList>
            <person name="Kono N."/>
            <person name="Nakamura H."/>
            <person name="Mori M."/>
            <person name="Yoshida Y."/>
            <person name="Ohtoshi R."/>
            <person name="Malay A.D."/>
            <person name="Moran D.A.P."/>
            <person name="Tomita M."/>
            <person name="Numata K."/>
            <person name="Arakawa K."/>
        </authorList>
    </citation>
    <scope>NUCLEOTIDE SEQUENCE</scope>
</reference>
<name>A0A8X6IBA8_TRICU</name>
<dbReference type="AlphaFoldDB" id="A0A8X6IBA8"/>
<evidence type="ECO:0000313" key="2">
    <source>
        <dbReference type="EMBL" id="GFQ91172.1"/>
    </source>
</evidence>